<dbReference type="EC" id="6.1.1.1" evidence="9"/>
<evidence type="ECO:0000256" key="5">
    <source>
        <dbReference type="ARBA" id="ARBA00022884"/>
    </source>
</evidence>
<keyword evidence="2 9" id="KW-0436">Ligase</keyword>
<comment type="function">
    <text evidence="9">Catalyzes the attachment of tyrosine to tRNA(Tyr) in a two-step reaction: tyrosine is first activated by ATP to form Tyr-AMP and then transferred to the acceptor end of tRNA(Tyr).</text>
</comment>
<dbReference type="Gene3D" id="3.40.50.620">
    <property type="entry name" value="HUPs"/>
    <property type="match status" value="1"/>
</dbReference>
<dbReference type="InterPro" id="IPR024108">
    <property type="entry name" value="Tyr-tRNA-ligase_bac_2"/>
</dbReference>
<comment type="caution">
    <text evidence="10">The sequence shown here is derived from an EMBL/GenBank/DDBJ whole genome shotgun (WGS) entry which is preliminary data.</text>
</comment>
<comment type="similarity">
    <text evidence="9">Belongs to the class-I aminoacyl-tRNA synthetase family. TyrS type 2 subfamily.</text>
</comment>
<feature type="binding site" evidence="9">
    <location>
        <position position="229"/>
    </location>
    <ligand>
        <name>ATP</name>
        <dbReference type="ChEBI" id="CHEBI:30616"/>
    </ligand>
</feature>
<keyword evidence="6 9" id="KW-0648">Protein biosynthesis</keyword>
<dbReference type="GO" id="GO:0016874">
    <property type="term" value="F:ligase activity"/>
    <property type="evidence" value="ECO:0007669"/>
    <property type="project" value="UniProtKB-KW"/>
</dbReference>
<evidence type="ECO:0000256" key="1">
    <source>
        <dbReference type="ARBA" id="ARBA00022490"/>
    </source>
</evidence>
<dbReference type="Gene3D" id="1.10.240.10">
    <property type="entry name" value="Tyrosyl-Transfer RNA Synthetase"/>
    <property type="match status" value="1"/>
</dbReference>
<keyword evidence="5" id="KW-0694">RNA-binding</keyword>
<sequence>MTDVDQQLALIRRGADEIIQEDELRARLESGRPLRIKAGFDPTAPDLHLGHTVLINKLRHFQDLGHQVIFLIGDFTGMIGDPSGKSVTRPPLSREDVLRNAETYKEQVFKILDPDKTEVAFNSSWMSELDAADMIRLASQYTVARMLERDDFDKRYRGNQPIAIHEFLYPLVQGYDSVALRADVELGGTDQKFNLLMGRTLQKGHGQPPQICLTMPLLEGLDGVQKMSKSLGNYVGVTDAPGDMYRKLLSLPDALTWRYYELLSAVSNEELVRLKAEAGRLGSPQEAKKAFALEMVTRFHGEEAARTAPSSAGNLTALGDIPENVPEVEVALGDEDEVHIVPLLRLAGLAQNGKAAKDVFGRGAVYVDGQQLTLERSFKRGESAVIQAGKKKIARVTIT</sequence>
<keyword evidence="1 9" id="KW-0963">Cytoplasm</keyword>
<evidence type="ECO:0000256" key="8">
    <source>
        <dbReference type="ARBA" id="ARBA00048248"/>
    </source>
</evidence>
<dbReference type="Gene3D" id="3.10.290.10">
    <property type="entry name" value="RNA-binding S4 domain"/>
    <property type="match status" value="1"/>
</dbReference>
<keyword evidence="3 9" id="KW-0547">Nucleotide-binding</keyword>
<dbReference type="SUPFAM" id="SSF52374">
    <property type="entry name" value="Nucleotidylyl transferase"/>
    <property type="match status" value="1"/>
</dbReference>
<organism evidence="10 11">
    <name type="scientific">Alcanivorax xiamenensis</name>
    <dbReference type="NCBI Taxonomy" id="1177156"/>
    <lineage>
        <taxon>Bacteria</taxon>
        <taxon>Pseudomonadati</taxon>
        <taxon>Pseudomonadota</taxon>
        <taxon>Gammaproteobacteria</taxon>
        <taxon>Oceanospirillales</taxon>
        <taxon>Alcanivoracaceae</taxon>
        <taxon>Alcanivorax</taxon>
    </lineage>
</organism>
<dbReference type="EMBL" id="AQPF01000066">
    <property type="protein sequence ID" value="KAF0802549.1"/>
    <property type="molecule type" value="Genomic_DNA"/>
</dbReference>
<dbReference type="HAMAP" id="MF_02007">
    <property type="entry name" value="Tyr_tRNA_synth_type2"/>
    <property type="match status" value="1"/>
</dbReference>
<dbReference type="PROSITE" id="PS00178">
    <property type="entry name" value="AA_TRNA_LIGASE_I"/>
    <property type="match status" value="1"/>
</dbReference>
<dbReference type="PRINTS" id="PR01040">
    <property type="entry name" value="TRNASYNTHTYR"/>
</dbReference>
<feature type="short sequence motif" description="'HIGH' region" evidence="9">
    <location>
        <begin position="42"/>
        <end position="51"/>
    </location>
</feature>
<comment type="subcellular location">
    <subcellularLocation>
        <location evidence="9">Cytoplasm</location>
    </subcellularLocation>
</comment>
<evidence type="ECO:0000256" key="6">
    <source>
        <dbReference type="ARBA" id="ARBA00022917"/>
    </source>
</evidence>
<name>A0ABQ6Y2T1_9GAMM</name>
<protein>
    <recommendedName>
        <fullName evidence="9">Tyrosine--tRNA ligase</fullName>
        <ecNumber evidence="9">6.1.1.1</ecNumber>
    </recommendedName>
    <alternativeName>
        <fullName evidence="9">Tyrosyl-tRNA synthetase</fullName>
        <shortName evidence="9">TyrRS</shortName>
    </alternativeName>
</protein>
<keyword evidence="4 9" id="KW-0067">ATP-binding</keyword>
<comment type="catalytic activity">
    <reaction evidence="8 9">
        <text>tRNA(Tyr) + L-tyrosine + ATP = L-tyrosyl-tRNA(Tyr) + AMP + diphosphate + H(+)</text>
        <dbReference type="Rhea" id="RHEA:10220"/>
        <dbReference type="Rhea" id="RHEA-COMP:9706"/>
        <dbReference type="Rhea" id="RHEA-COMP:9707"/>
        <dbReference type="ChEBI" id="CHEBI:15378"/>
        <dbReference type="ChEBI" id="CHEBI:30616"/>
        <dbReference type="ChEBI" id="CHEBI:33019"/>
        <dbReference type="ChEBI" id="CHEBI:58315"/>
        <dbReference type="ChEBI" id="CHEBI:78442"/>
        <dbReference type="ChEBI" id="CHEBI:78536"/>
        <dbReference type="ChEBI" id="CHEBI:456215"/>
        <dbReference type="EC" id="6.1.1.1"/>
    </reaction>
</comment>
<dbReference type="InterPro" id="IPR002305">
    <property type="entry name" value="aa-tRNA-synth_Ic"/>
</dbReference>
<dbReference type="NCBIfam" id="TIGR00234">
    <property type="entry name" value="tyrS"/>
    <property type="match status" value="1"/>
</dbReference>
<dbReference type="PANTHER" id="PTHR11766:SF1">
    <property type="entry name" value="TYROSINE--TRNA LIGASE"/>
    <property type="match status" value="1"/>
</dbReference>
<dbReference type="SUPFAM" id="SSF55174">
    <property type="entry name" value="Alpha-L RNA-binding motif"/>
    <property type="match status" value="1"/>
</dbReference>
<accession>A0ABQ6Y2T1</accession>
<dbReference type="RefSeq" id="WP_159661702.1">
    <property type="nucleotide sequence ID" value="NZ_AQPF01000066.1"/>
</dbReference>
<evidence type="ECO:0000256" key="7">
    <source>
        <dbReference type="ARBA" id="ARBA00023146"/>
    </source>
</evidence>
<feature type="short sequence motif" description="'KMSKS' region" evidence="9">
    <location>
        <begin position="226"/>
        <end position="230"/>
    </location>
</feature>
<evidence type="ECO:0000256" key="3">
    <source>
        <dbReference type="ARBA" id="ARBA00022741"/>
    </source>
</evidence>
<keyword evidence="11" id="KW-1185">Reference proteome</keyword>
<evidence type="ECO:0000313" key="11">
    <source>
        <dbReference type="Proteomes" id="UP000771797"/>
    </source>
</evidence>
<dbReference type="InterPro" id="IPR014729">
    <property type="entry name" value="Rossmann-like_a/b/a_fold"/>
</dbReference>
<comment type="subunit">
    <text evidence="9">Homodimer.</text>
</comment>
<dbReference type="InterPro" id="IPR002307">
    <property type="entry name" value="Tyr-tRNA-ligase"/>
</dbReference>
<proteinExistence type="inferred from homology"/>
<evidence type="ECO:0000256" key="9">
    <source>
        <dbReference type="HAMAP-Rule" id="MF_02007"/>
    </source>
</evidence>
<evidence type="ECO:0000256" key="4">
    <source>
        <dbReference type="ARBA" id="ARBA00022840"/>
    </source>
</evidence>
<dbReference type="Pfam" id="PF00579">
    <property type="entry name" value="tRNA-synt_1b"/>
    <property type="match status" value="1"/>
</dbReference>
<dbReference type="PANTHER" id="PTHR11766">
    <property type="entry name" value="TYROSYL-TRNA SYNTHETASE"/>
    <property type="match status" value="1"/>
</dbReference>
<evidence type="ECO:0000256" key="2">
    <source>
        <dbReference type="ARBA" id="ARBA00022598"/>
    </source>
</evidence>
<evidence type="ECO:0000313" key="10">
    <source>
        <dbReference type="EMBL" id="KAF0802549.1"/>
    </source>
</evidence>
<dbReference type="InterPro" id="IPR001412">
    <property type="entry name" value="aa-tRNA-synth_I_CS"/>
</dbReference>
<dbReference type="InterPro" id="IPR036986">
    <property type="entry name" value="S4_RNA-bd_sf"/>
</dbReference>
<dbReference type="InterPro" id="IPR024088">
    <property type="entry name" value="Tyr-tRNA-ligase_bac-type"/>
</dbReference>
<dbReference type="Proteomes" id="UP000771797">
    <property type="component" value="Unassembled WGS sequence"/>
</dbReference>
<dbReference type="CDD" id="cd00805">
    <property type="entry name" value="TyrRS_core"/>
    <property type="match status" value="1"/>
</dbReference>
<keyword evidence="7 9" id="KW-0030">Aminoacyl-tRNA synthetase</keyword>
<reference evidence="10 11" key="1">
    <citation type="submission" date="2012-09" db="EMBL/GenBank/DDBJ databases">
        <title>Genome Sequence of alkane-degrading Bacterium Alcanivorax sp. 6-D-6.</title>
        <authorList>
            <person name="Lai Q."/>
            <person name="Shao Z."/>
        </authorList>
    </citation>
    <scope>NUCLEOTIDE SEQUENCE [LARGE SCALE GENOMIC DNA]</scope>
    <source>
        <strain evidence="10 11">6-D-6</strain>
    </source>
</reference>
<gene>
    <name evidence="9" type="primary">tyrS</name>
    <name evidence="10" type="ORF">A6D6_04000</name>
</gene>